<evidence type="ECO:0000313" key="3">
    <source>
        <dbReference type="EMBL" id="URI05959.1"/>
    </source>
</evidence>
<evidence type="ECO:0000259" key="2">
    <source>
        <dbReference type="Pfam" id="PF01814"/>
    </source>
</evidence>
<dbReference type="RefSeq" id="WP_250194224.1">
    <property type="nucleotide sequence ID" value="NZ_CP097635.1"/>
</dbReference>
<reference evidence="3" key="1">
    <citation type="submission" date="2022-05" db="EMBL/GenBank/DDBJ databases">
        <title>An RpoN-dependent PEP-CTERM gene is involved in floc formation of an Aquincola tertiaricarbonis strain.</title>
        <authorList>
            <person name="Qiu D."/>
            <person name="Xia M."/>
        </authorList>
    </citation>
    <scope>NUCLEOTIDE SEQUENCE</scope>
    <source>
        <strain evidence="3">RN12</strain>
    </source>
</reference>
<accession>A0ABY4RZT1</accession>
<feature type="domain" description="Hemerythrin-like" evidence="2">
    <location>
        <begin position="15"/>
        <end position="130"/>
    </location>
</feature>
<keyword evidence="4" id="KW-1185">Reference proteome</keyword>
<gene>
    <name evidence="3" type="ORF">MW290_08405</name>
</gene>
<protein>
    <submittedName>
        <fullName evidence="3">Hemerythrin domain-containing protein</fullName>
    </submittedName>
</protein>
<dbReference type="InterPro" id="IPR012312">
    <property type="entry name" value="Hemerythrin-like"/>
</dbReference>
<dbReference type="Gene3D" id="1.20.120.520">
    <property type="entry name" value="nmb1532 protein domain like"/>
    <property type="match status" value="1"/>
</dbReference>
<dbReference type="Proteomes" id="UP001056201">
    <property type="component" value="Chromosome 1"/>
</dbReference>
<sequence>MNTDRAIRSLSPGITTMIRMDHSHVLTMSHRYRVDAQPARKKSIVDAICLALEIHAQLEEEIFYPALETVATGNAVLTKSRPEHDEMKRLIAELRAMAPEDRGYDRAFLELMRDVMHHVADEETVLLPAAESLLAEQLPVLGARMTRRRLQLAAPHAGELLAGSVRTMPPALAITTLGMFVGGLLLGLALRRPSRW</sequence>
<dbReference type="CDD" id="cd12108">
    <property type="entry name" value="Hr-like"/>
    <property type="match status" value="1"/>
</dbReference>
<dbReference type="EMBL" id="CP097635">
    <property type="protein sequence ID" value="URI05959.1"/>
    <property type="molecule type" value="Genomic_DNA"/>
</dbReference>
<dbReference type="PANTHER" id="PTHR35585">
    <property type="entry name" value="HHE DOMAIN PROTEIN (AFU_ORTHOLOGUE AFUA_4G00730)"/>
    <property type="match status" value="1"/>
</dbReference>
<keyword evidence="1" id="KW-1133">Transmembrane helix</keyword>
<dbReference type="PANTHER" id="PTHR35585:SF1">
    <property type="entry name" value="HHE DOMAIN PROTEIN (AFU_ORTHOLOGUE AFUA_4G00730)"/>
    <property type="match status" value="1"/>
</dbReference>
<evidence type="ECO:0000313" key="4">
    <source>
        <dbReference type="Proteomes" id="UP001056201"/>
    </source>
</evidence>
<keyword evidence="1" id="KW-0812">Transmembrane</keyword>
<dbReference type="Pfam" id="PF01814">
    <property type="entry name" value="Hemerythrin"/>
    <property type="match status" value="1"/>
</dbReference>
<keyword evidence="1" id="KW-0472">Membrane</keyword>
<name>A0ABY4RZT1_AQUTE</name>
<organism evidence="3 4">
    <name type="scientific">Aquincola tertiaricarbonis</name>
    <dbReference type="NCBI Taxonomy" id="391953"/>
    <lineage>
        <taxon>Bacteria</taxon>
        <taxon>Pseudomonadati</taxon>
        <taxon>Pseudomonadota</taxon>
        <taxon>Betaproteobacteria</taxon>
        <taxon>Burkholderiales</taxon>
        <taxon>Sphaerotilaceae</taxon>
        <taxon>Aquincola</taxon>
    </lineage>
</organism>
<proteinExistence type="predicted"/>
<evidence type="ECO:0000256" key="1">
    <source>
        <dbReference type="SAM" id="Phobius"/>
    </source>
</evidence>
<feature type="transmembrane region" description="Helical" evidence="1">
    <location>
        <begin position="171"/>
        <end position="190"/>
    </location>
</feature>